<keyword evidence="1" id="KW-1133">Transmembrane helix</keyword>
<comment type="caution">
    <text evidence="2">The sequence shown here is derived from an EMBL/GenBank/DDBJ whole genome shotgun (WGS) entry which is preliminary data.</text>
</comment>
<reference evidence="2 3" key="1">
    <citation type="journal article" date="2016" name="Appl. Environ. Microbiol.">
        <title>Function and Phylogeny of Bacterial Butyryl Coenzyme A:Acetate Transferases and Their Diversity in the Proximal Colon of Swine.</title>
        <authorList>
            <person name="Trachsel J."/>
            <person name="Bayles D.O."/>
            <person name="Looft T."/>
            <person name="Levine U.Y."/>
            <person name="Allen H.K."/>
        </authorList>
    </citation>
    <scope>NUCLEOTIDE SEQUENCE [LARGE SCALE GENOMIC DNA]</scope>
    <source>
        <strain evidence="2 3">35-6-1</strain>
    </source>
</reference>
<dbReference type="AlphaFoldDB" id="A0A1U7LX20"/>
<name>A0A1U7LX20_9FIRM</name>
<dbReference type="Proteomes" id="UP000187166">
    <property type="component" value="Unassembled WGS sequence"/>
</dbReference>
<keyword evidence="1" id="KW-0472">Membrane</keyword>
<evidence type="ECO:0000313" key="2">
    <source>
        <dbReference type="EMBL" id="OLR61608.1"/>
    </source>
</evidence>
<evidence type="ECO:0000256" key="1">
    <source>
        <dbReference type="SAM" id="Phobius"/>
    </source>
</evidence>
<keyword evidence="3" id="KW-1185">Reference proteome</keyword>
<feature type="transmembrane region" description="Helical" evidence="1">
    <location>
        <begin position="6"/>
        <end position="23"/>
    </location>
</feature>
<protein>
    <submittedName>
        <fullName evidence="2">Uncharacterized protein</fullName>
    </submittedName>
</protein>
<accession>A0A1U7LX20</accession>
<sequence length="172" mass="19644">MGNRTIWTVILAFIAMILINFYSSTMRETMAVNEIQGIMDQAGVIALREAVDDTDLRDEELSLNESLAVTRFTEIMNEKLNLKMANNGLITSWELENVKIYTRRGQSNNLEYYLDSTISANFSNMPNMDRNHRSIQYTDLELGRQVTKDVNDTENDGESGILVHSVSRLTLR</sequence>
<evidence type="ECO:0000313" key="3">
    <source>
        <dbReference type="Proteomes" id="UP000187166"/>
    </source>
</evidence>
<dbReference type="STRING" id="1465756.BIV18_09645"/>
<proteinExistence type="predicted"/>
<dbReference type="EMBL" id="MJIH01000008">
    <property type="protein sequence ID" value="OLR61608.1"/>
    <property type="molecule type" value="Genomic_DNA"/>
</dbReference>
<gene>
    <name evidence="2" type="ORF">BIV18_09645</name>
</gene>
<organism evidence="2 3">
    <name type="scientific">Peptoniphilus porci</name>
    <dbReference type="NCBI Taxonomy" id="2652280"/>
    <lineage>
        <taxon>Bacteria</taxon>
        <taxon>Bacillati</taxon>
        <taxon>Bacillota</taxon>
        <taxon>Tissierellia</taxon>
        <taxon>Tissierellales</taxon>
        <taxon>Peptoniphilaceae</taxon>
        <taxon>Peptoniphilus</taxon>
    </lineage>
</organism>
<keyword evidence="1" id="KW-0812">Transmembrane</keyword>